<dbReference type="SUPFAM" id="SSF55326">
    <property type="entry name" value="PurM N-terminal domain-like"/>
    <property type="match status" value="2"/>
</dbReference>
<evidence type="ECO:0000256" key="13">
    <source>
        <dbReference type="ARBA" id="ARBA00032632"/>
    </source>
</evidence>
<evidence type="ECO:0000256" key="3">
    <source>
        <dbReference type="ARBA" id="ARBA00012747"/>
    </source>
</evidence>
<keyword evidence="21" id="KW-1185">Reference proteome</keyword>
<dbReference type="CDD" id="cd01740">
    <property type="entry name" value="GATase1_FGAR_AT"/>
    <property type="match status" value="1"/>
</dbReference>
<evidence type="ECO:0000256" key="7">
    <source>
        <dbReference type="ARBA" id="ARBA00022741"/>
    </source>
</evidence>
<comment type="similarity">
    <text evidence="2">In the N-terminal section; belongs to the FGAMS family.</text>
</comment>
<name>A0A139AZ90_GONPJ</name>
<keyword evidence="6" id="KW-0479">Metal-binding</keyword>
<dbReference type="InterPro" id="IPR010918">
    <property type="entry name" value="PurM-like_C_dom"/>
</dbReference>
<evidence type="ECO:0000313" key="21">
    <source>
        <dbReference type="Proteomes" id="UP000070544"/>
    </source>
</evidence>
<evidence type="ECO:0000256" key="6">
    <source>
        <dbReference type="ARBA" id="ARBA00022723"/>
    </source>
</evidence>
<gene>
    <name evidence="20" type="ORF">M427DRAFT_130564</name>
</gene>
<dbReference type="PROSITE" id="PS51273">
    <property type="entry name" value="GATASE_TYPE_1"/>
    <property type="match status" value="1"/>
</dbReference>
<comment type="catalytic activity">
    <reaction evidence="14">
        <text>N(2)-formyl-N(1)-(5-phospho-beta-D-ribosyl)glycinamide + L-glutamine + ATP + H2O = 2-formamido-N(1)-(5-O-phospho-beta-D-ribosyl)acetamidine + L-glutamate + ADP + phosphate + H(+)</text>
        <dbReference type="Rhea" id="RHEA:17129"/>
        <dbReference type="ChEBI" id="CHEBI:15377"/>
        <dbReference type="ChEBI" id="CHEBI:15378"/>
        <dbReference type="ChEBI" id="CHEBI:29985"/>
        <dbReference type="ChEBI" id="CHEBI:30616"/>
        <dbReference type="ChEBI" id="CHEBI:43474"/>
        <dbReference type="ChEBI" id="CHEBI:58359"/>
        <dbReference type="ChEBI" id="CHEBI:147286"/>
        <dbReference type="ChEBI" id="CHEBI:147287"/>
        <dbReference type="ChEBI" id="CHEBI:456216"/>
        <dbReference type="EC" id="6.3.5.3"/>
    </reaction>
</comment>
<dbReference type="InterPro" id="IPR036676">
    <property type="entry name" value="PurM-like_C_sf"/>
</dbReference>
<dbReference type="Gene3D" id="1.10.8.750">
    <property type="entry name" value="Phosphoribosylformylglycinamidine synthase, linker domain"/>
    <property type="match status" value="1"/>
</dbReference>
<dbReference type="CDD" id="cd02204">
    <property type="entry name" value="PurL_repeat2"/>
    <property type="match status" value="1"/>
</dbReference>
<dbReference type="InterPro" id="IPR055181">
    <property type="entry name" value="FGAR-AT_PurM_N-like"/>
</dbReference>
<dbReference type="PANTHER" id="PTHR10099:SF1">
    <property type="entry name" value="PHOSPHORIBOSYLFORMYLGLYCINAMIDINE SYNTHASE"/>
    <property type="match status" value="1"/>
</dbReference>
<dbReference type="Pfam" id="PF02769">
    <property type="entry name" value="AIRS_C"/>
    <property type="match status" value="2"/>
</dbReference>
<feature type="domain" description="PurM-like C-terminal" evidence="16">
    <location>
        <begin position="1042"/>
        <end position="1086"/>
    </location>
</feature>
<dbReference type="STRING" id="1344416.A0A139AZ90"/>
<keyword evidence="7" id="KW-0547">Nucleotide-binding</keyword>
<dbReference type="GO" id="GO:0005524">
    <property type="term" value="F:ATP binding"/>
    <property type="evidence" value="ECO:0007669"/>
    <property type="project" value="UniProtKB-KW"/>
</dbReference>
<dbReference type="EMBL" id="KQ965732">
    <property type="protein sequence ID" value="KXS21873.1"/>
    <property type="molecule type" value="Genomic_DNA"/>
</dbReference>
<evidence type="ECO:0000259" key="16">
    <source>
        <dbReference type="Pfam" id="PF02769"/>
    </source>
</evidence>
<dbReference type="OrthoDB" id="6666987at2759"/>
<dbReference type="PANTHER" id="PTHR10099">
    <property type="entry name" value="PHOSPHORIBOSYLFORMYLGLYCINAMIDINE SYNTHASE"/>
    <property type="match status" value="1"/>
</dbReference>
<accession>A0A139AZ90</accession>
<dbReference type="OMA" id="LSANWMW"/>
<dbReference type="Pfam" id="PF22689">
    <property type="entry name" value="FGAR-AT_PurM_N-like"/>
    <property type="match status" value="1"/>
</dbReference>
<dbReference type="Gene3D" id="3.40.50.880">
    <property type="match status" value="1"/>
</dbReference>
<dbReference type="SUPFAM" id="SSF82697">
    <property type="entry name" value="PurS-like"/>
    <property type="match status" value="1"/>
</dbReference>
<reference evidence="20 21" key="1">
    <citation type="journal article" date="2015" name="Genome Biol. Evol.">
        <title>Phylogenomic analyses indicate that early fungi evolved digesting cell walls of algal ancestors of land plants.</title>
        <authorList>
            <person name="Chang Y."/>
            <person name="Wang S."/>
            <person name="Sekimoto S."/>
            <person name="Aerts A.L."/>
            <person name="Choi C."/>
            <person name="Clum A."/>
            <person name="LaButti K.M."/>
            <person name="Lindquist E.A."/>
            <person name="Yee Ngan C."/>
            <person name="Ohm R.A."/>
            <person name="Salamov A.A."/>
            <person name="Grigoriev I.V."/>
            <person name="Spatafora J.W."/>
            <person name="Berbee M.L."/>
        </authorList>
    </citation>
    <scope>NUCLEOTIDE SEQUENCE [LARGE SCALE GENOMIC DNA]</scope>
    <source>
        <strain evidence="20 21">JEL478</strain>
    </source>
</reference>
<keyword evidence="4" id="KW-0963">Cytoplasm</keyword>
<dbReference type="Gene3D" id="3.30.1330.10">
    <property type="entry name" value="PurM-like, N-terminal domain"/>
    <property type="match status" value="2"/>
</dbReference>
<keyword evidence="8" id="KW-0658">Purine biosynthesis</keyword>
<dbReference type="InterPro" id="IPR041609">
    <property type="entry name" value="PurL_linker"/>
</dbReference>
<proteinExistence type="inferred from homology"/>
<evidence type="ECO:0000256" key="11">
    <source>
        <dbReference type="ARBA" id="ARBA00022962"/>
    </source>
</evidence>
<evidence type="ECO:0000259" key="19">
    <source>
        <dbReference type="Pfam" id="PF22689"/>
    </source>
</evidence>
<evidence type="ECO:0000256" key="10">
    <source>
        <dbReference type="ARBA" id="ARBA00022842"/>
    </source>
</evidence>
<dbReference type="NCBIfam" id="NF003672">
    <property type="entry name" value="PRK05297.1"/>
    <property type="match status" value="1"/>
</dbReference>
<evidence type="ECO:0000313" key="20">
    <source>
        <dbReference type="EMBL" id="KXS21873.1"/>
    </source>
</evidence>
<dbReference type="GO" id="GO:0004642">
    <property type="term" value="F:phosphoribosylformylglycinamidine synthase activity"/>
    <property type="evidence" value="ECO:0007669"/>
    <property type="project" value="UniProtKB-EC"/>
</dbReference>
<dbReference type="Pfam" id="PF13507">
    <property type="entry name" value="GATase_5"/>
    <property type="match status" value="1"/>
</dbReference>
<keyword evidence="9" id="KW-0067">ATP-binding</keyword>
<evidence type="ECO:0000259" key="18">
    <source>
        <dbReference type="Pfam" id="PF18076"/>
    </source>
</evidence>
<evidence type="ECO:0000259" key="17">
    <source>
        <dbReference type="Pfam" id="PF18072"/>
    </source>
</evidence>
<evidence type="ECO:0000256" key="4">
    <source>
        <dbReference type="ARBA" id="ARBA00022490"/>
    </source>
</evidence>
<dbReference type="SMART" id="SM01211">
    <property type="entry name" value="GATase_5"/>
    <property type="match status" value="1"/>
</dbReference>
<evidence type="ECO:0000256" key="8">
    <source>
        <dbReference type="ARBA" id="ARBA00022755"/>
    </source>
</evidence>
<feature type="domain" description="Phosphoribosylformylglycinamidine synthase N-terminal" evidence="18">
    <location>
        <begin position="43"/>
        <end position="204"/>
    </location>
</feature>
<dbReference type="InterPro" id="IPR040707">
    <property type="entry name" value="FGAR-AT_N"/>
</dbReference>
<feature type="domain" description="PurM-like C-terminal" evidence="16">
    <location>
        <begin position="540"/>
        <end position="700"/>
    </location>
</feature>
<evidence type="ECO:0000256" key="12">
    <source>
        <dbReference type="ARBA" id="ARBA00029823"/>
    </source>
</evidence>
<comment type="pathway">
    <text evidence="1">Purine metabolism; IMP biosynthesis via de novo pathway; 5-amino-1-(5-phospho-D-ribosyl)imidazole from N(2)-formyl-N(1)-(5-phospho-D-ribosyl)glycinamide: step 1/2.</text>
</comment>
<dbReference type="NCBIfam" id="TIGR01735">
    <property type="entry name" value="FGAM_synt"/>
    <property type="match status" value="1"/>
</dbReference>
<dbReference type="GO" id="GO:0005737">
    <property type="term" value="C:cytoplasm"/>
    <property type="evidence" value="ECO:0007669"/>
    <property type="project" value="TreeGrafter"/>
</dbReference>
<dbReference type="InterPro" id="IPR010073">
    <property type="entry name" value="PurL_large"/>
</dbReference>
<dbReference type="Gene3D" id="3.90.650.10">
    <property type="entry name" value="PurM-like C-terminal domain"/>
    <property type="match status" value="2"/>
</dbReference>
<dbReference type="CDD" id="cd02203">
    <property type="entry name" value="PurL_repeat1"/>
    <property type="match status" value="1"/>
</dbReference>
<dbReference type="EC" id="6.3.5.3" evidence="3"/>
<evidence type="ECO:0000256" key="2">
    <source>
        <dbReference type="ARBA" id="ARBA00008608"/>
    </source>
</evidence>
<dbReference type="HAMAP" id="MF_00419">
    <property type="entry name" value="PurL_1"/>
    <property type="match status" value="1"/>
</dbReference>
<dbReference type="InterPro" id="IPR029062">
    <property type="entry name" value="Class_I_gatase-like"/>
</dbReference>
<sequence length="1500" mass="161610">MPSMLTIPGCSSISDFRRGAVLAELSARWPLPESVPTDVSAYYVHFVKLASDSVAEFKHVDVLRRLLRYGDENTNKIRHASDALILKSLRGFVPAGGDVAQDDHIPTHPLPPTILPHLVIPRPGTISPWSSKATDIAHICGLRGVVERIERGVVWIIHTATREPGDKGTQANRDASVSGPTLHRGWFDLVHDRMTQGVLEDVDQYLVSGNPTASTVEDIVFGTQSPRPLKSLSLLPPSATPKDTTLTAHLPHAEAVLSSANTSWGLALGDDEVSYLANAFLEHPDTEGHVRAPTDAELVMFAQVNSEHCRHKIFRAEWVIDGERKESEAADVDAEGNRKHRSLFDMIRNTYKCSPAGVISAYSDNAAVLEGVGGTSVKFLVDSKDGNKYKRVDEHVYAVVKVETHNHPTAVSPYPGASTGSGGEIRDEGAVGVGSHPISGLAGFSVSNLMLPHAILPWEEDELKYGRSAVVKSSREIMTDGPLGAAAFNNEFGRPGISGYFRTMGGFANGEFRGYQKPIMLAGGLGTVRPQHTHKNPIPPGSLLVVLGGPAMLIGLGGGAASSEKGGLSEDREELDYRSVQRENPEMQRRCQEVIDACTALGSGNPILSIHDVGAGGLSNAMPELVHDSGVGARIEIRKVPNLDMGMSPMEIWCNESQERYVLAVPPQAVDLFSSICERERALFAVIGVATAEERLVVTDNLLGSNVVDMDMDILFGKPPKMRREVTRKAVPVRNFSLIEAVKREASKPRSSKDITKDIPVELSPPTLAPRAVLTSAARRLLLLPTIASKSFLITIGDRTISGLIARDQMVGPWQTPVADCSVTSTSYAGFTGYAMALGERPLSALANPAASARMAVAEAVLNLASAYVSGGTSAIRLSCNWMCAASHADEGAKLWDAVEAVGMDLCPKLGIAVPVGKDSMSMATKWKDRVTGEAKAVTAPVSLNVTGYAGVDDVRRTVTPDLKAPRSADGKRHIPAATETVIVYLDLAGGKRRLGGSCLAQVYSQLDAWTTPDLENVEHLKEVFSGLQKMKQETIGEWPGDERPALLAYHDVSDGGIFVTIAEMAFAGRLGVDIQLQTLTQGSTSEDIDVIASALFAEELGCIIQVPASKLGLVEKHFPTLSKAGGVHILGRPTVDDVITFRSDSNIIIQESRITLQRLWSWTSYKMQRLRDNPACADQEYNSILDVTDPGLHSRLTFEKYDPQSLIPLAFNPNVVKPPVAILREQGVNGHIEMADSFLRAGFQPVDVHMTDLLSGNVQLGRFAGFVACGGFSYGDVLGAGAGWAKSVLLNTHARTEFTQFFARKNTFALGVCNGCQMLSVMKELIGDDDAAGEDVPAPTASANKWPNFVRNASEQFEGRAAMVEIAISPSIFFSEMAGSRLPVAIAHGEGRVEFSSAESLEYVASSNLIALRFVDNYGSPTERYPFNPNGSPLGITGLTNKSGRVTIIMPHPERGVKATSNSWKPDVSAPGTLGWGWEETGPWVRMFVNARKFVGNFE</sequence>
<dbReference type="InterPro" id="IPR036604">
    <property type="entry name" value="PurS-like_sf"/>
</dbReference>
<evidence type="ECO:0000256" key="1">
    <source>
        <dbReference type="ARBA" id="ARBA00004920"/>
    </source>
</evidence>
<dbReference type="Proteomes" id="UP000070544">
    <property type="component" value="Unassembled WGS sequence"/>
</dbReference>
<keyword evidence="11" id="KW-0315">Glutamine amidotransferase</keyword>
<dbReference type="SUPFAM" id="SSF56042">
    <property type="entry name" value="PurM C-terminal domain-like"/>
    <property type="match status" value="2"/>
</dbReference>
<keyword evidence="5" id="KW-0436">Ligase</keyword>
<evidence type="ECO:0000256" key="14">
    <source>
        <dbReference type="ARBA" id="ARBA00052585"/>
    </source>
</evidence>
<dbReference type="FunFam" id="3.40.50.880:FF:000008">
    <property type="entry name" value="Phosphoribosylformylglycinamidine synthase"/>
    <property type="match status" value="1"/>
</dbReference>
<keyword evidence="10" id="KW-0460">Magnesium</keyword>
<dbReference type="InterPro" id="IPR036921">
    <property type="entry name" value="PurM-like_N_sf"/>
</dbReference>
<dbReference type="GO" id="GO:0006189">
    <property type="term" value="P:'de novo' IMP biosynthetic process"/>
    <property type="evidence" value="ECO:0007669"/>
    <property type="project" value="UniProtKB-UniPathway"/>
</dbReference>
<dbReference type="FunFam" id="3.90.650.10:FF:000024">
    <property type="entry name" value="Phosphoribosylformylglycinamidine synthase"/>
    <property type="match status" value="1"/>
</dbReference>
<evidence type="ECO:0000256" key="9">
    <source>
        <dbReference type="ARBA" id="ARBA00022840"/>
    </source>
</evidence>
<organism evidence="20 21">
    <name type="scientific">Gonapodya prolifera (strain JEL478)</name>
    <name type="common">Monoblepharis prolifera</name>
    <dbReference type="NCBI Taxonomy" id="1344416"/>
    <lineage>
        <taxon>Eukaryota</taxon>
        <taxon>Fungi</taxon>
        <taxon>Fungi incertae sedis</taxon>
        <taxon>Chytridiomycota</taxon>
        <taxon>Chytridiomycota incertae sedis</taxon>
        <taxon>Monoblepharidomycetes</taxon>
        <taxon>Monoblepharidales</taxon>
        <taxon>Gonapodyaceae</taxon>
        <taxon>Gonapodya</taxon>
    </lineage>
</organism>
<evidence type="ECO:0000256" key="5">
    <source>
        <dbReference type="ARBA" id="ARBA00022598"/>
    </source>
</evidence>
<dbReference type="Pfam" id="PF18076">
    <property type="entry name" value="FGAR-AT_N"/>
    <property type="match status" value="1"/>
</dbReference>
<dbReference type="FunFam" id="3.30.1330.10:FF:000005">
    <property type="entry name" value="Phosphoribosylformylglycinamidine synthase"/>
    <property type="match status" value="1"/>
</dbReference>
<dbReference type="SUPFAM" id="SSF52317">
    <property type="entry name" value="Class I glutamine amidotransferase-like"/>
    <property type="match status" value="1"/>
</dbReference>
<feature type="domain" description="Phosphoribosylformylglycinamidine synthase linker" evidence="17">
    <location>
        <begin position="257"/>
        <end position="312"/>
    </location>
</feature>
<protein>
    <recommendedName>
        <fullName evidence="15">Phosphoribosylformylglycinamidine synthase</fullName>
        <ecNumber evidence="3">6.3.5.3</ecNumber>
    </recommendedName>
    <alternativeName>
        <fullName evidence="13">Formylglycinamide ribonucleotide amidotransferase</fullName>
    </alternativeName>
    <alternativeName>
        <fullName evidence="12">Formylglycinamide ribotide amidotransferase</fullName>
    </alternativeName>
</protein>
<dbReference type="SUPFAM" id="SSF109736">
    <property type="entry name" value="FGAM synthase PurL, linker domain"/>
    <property type="match status" value="1"/>
</dbReference>
<dbReference type="UniPathway" id="UPA00074">
    <property type="reaction ID" value="UER00128"/>
</dbReference>
<dbReference type="GO" id="GO:0046872">
    <property type="term" value="F:metal ion binding"/>
    <property type="evidence" value="ECO:0007669"/>
    <property type="project" value="UniProtKB-KW"/>
</dbReference>
<feature type="domain" description="FGAR-AT PurM N-terminal-like" evidence="19">
    <location>
        <begin position="789"/>
        <end position="950"/>
    </location>
</feature>
<dbReference type="Pfam" id="PF18072">
    <property type="entry name" value="FGAR-AT_linker"/>
    <property type="match status" value="1"/>
</dbReference>
<evidence type="ECO:0000256" key="15">
    <source>
        <dbReference type="ARBA" id="ARBA00071729"/>
    </source>
</evidence>